<evidence type="ECO:0000313" key="2">
    <source>
        <dbReference type="Proteomes" id="UP000887572"/>
    </source>
</evidence>
<evidence type="ECO:0000313" key="3">
    <source>
        <dbReference type="WBParaSite" id="Gr19_v10_g8169.t1"/>
    </source>
</evidence>
<dbReference type="PANTHER" id="PTHR22699:SF1">
    <property type="entry name" value="THIOREDOXIN DOMAIN-CONTAINING PROTEIN 16"/>
    <property type="match status" value="1"/>
</dbReference>
<dbReference type="AlphaFoldDB" id="A0A914I9L5"/>
<protein>
    <submittedName>
        <fullName evidence="3">Uncharacterized protein</fullName>
    </submittedName>
</protein>
<dbReference type="InterPro" id="IPR040090">
    <property type="entry name" value="TXNDC16"/>
</dbReference>
<sequence length="715" mass="80069">MRSFCLCAFHFLLISSSLFTDVRAECPRKPPQQQKVLNEDEEAEVRQPGVEPVKQYIQTTFIHRDGNDEDREYAQFVRIMLADVRSRLLALAHVTVDNENIDCSDDNGHGHPRCGEYPTEEPFHFLVIEDSRSGAAVYSVDRKRNWDAGGSRARTLARVEAALLDALSRHSVYSLTPYASQSAANELGFVREVGISELEQFTRQNHAKQASASSTSQSIFVRSPTELRLLNDRLLARRRVDFDPVSNPRGLIAFRGSELTEMVDAENVRAVFVLFWHEAISLSVHALELWSRASELWRQTESNADENAAAVVLGSVACHEEDELCRAFAVTHTATHHQQQLFAFRNGQRMAQQLGIGDERFLVEWVRMVLSGPLVRLANMDEVRAVRLGLLPGIDSSRPAITIGTFRSEQQEEFRKFTRVATLLHGRYSLAYWLDDKLDGVRLSTFRQVHSGTTLSDMAETPFLGSTFDLRPLLHHITYASLPDILDVGLGFTTDVPLPTRAPHSLLFVQNGSSSAFPDSFPKWLLQMASELRLLRQKLPIPSKSSASRPFLLSIDLSNSLPQGKLLEAFGLNELPAICLLPKEANFCCVVGTENVERFVVNNAPEEFAGRLLSETEAIDSEDSSWNIVFNRKTPSRDSSAPHPLALIQLEQVNALFGPQHIALEHGLFTTRMEQLRGMEIDPHDFASMNPSAMSGCPMAAHLMGGNQRELRDEL</sequence>
<name>A0A914I9L5_GLORO</name>
<keyword evidence="1" id="KW-0732">Signal</keyword>
<dbReference type="PANTHER" id="PTHR22699">
    <property type="entry name" value="THIOREDOXIN DOMAIN-CONTAINING PROTEIN 16"/>
    <property type="match status" value="1"/>
</dbReference>
<feature type="chain" id="PRO_5036849068" evidence="1">
    <location>
        <begin position="25"/>
        <end position="715"/>
    </location>
</feature>
<accession>A0A914I9L5</accession>
<dbReference type="Proteomes" id="UP000887572">
    <property type="component" value="Unplaced"/>
</dbReference>
<organism evidence="2 3">
    <name type="scientific">Globodera rostochiensis</name>
    <name type="common">Golden nematode worm</name>
    <name type="synonym">Heterodera rostochiensis</name>
    <dbReference type="NCBI Taxonomy" id="31243"/>
    <lineage>
        <taxon>Eukaryota</taxon>
        <taxon>Metazoa</taxon>
        <taxon>Ecdysozoa</taxon>
        <taxon>Nematoda</taxon>
        <taxon>Chromadorea</taxon>
        <taxon>Rhabditida</taxon>
        <taxon>Tylenchina</taxon>
        <taxon>Tylenchomorpha</taxon>
        <taxon>Tylenchoidea</taxon>
        <taxon>Heteroderidae</taxon>
        <taxon>Heteroderinae</taxon>
        <taxon>Globodera</taxon>
    </lineage>
</organism>
<keyword evidence="2" id="KW-1185">Reference proteome</keyword>
<dbReference type="WBParaSite" id="Gr19_v10_g8169.t1">
    <property type="protein sequence ID" value="Gr19_v10_g8169.t1"/>
    <property type="gene ID" value="Gr19_v10_g8169"/>
</dbReference>
<proteinExistence type="predicted"/>
<reference evidence="3" key="1">
    <citation type="submission" date="2022-11" db="UniProtKB">
        <authorList>
            <consortium name="WormBaseParasite"/>
        </authorList>
    </citation>
    <scope>IDENTIFICATION</scope>
</reference>
<feature type="signal peptide" evidence="1">
    <location>
        <begin position="1"/>
        <end position="24"/>
    </location>
</feature>
<evidence type="ECO:0000256" key="1">
    <source>
        <dbReference type="SAM" id="SignalP"/>
    </source>
</evidence>